<evidence type="ECO:0000313" key="2">
    <source>
        <dbReference type="EMBL" id="PXV65984.1"/>
    </source>
</evidence>
<evidence type="ECO:0000313" key="9">
    <source>
        <dbReference type="Proteomes" id="UP000199519"/>
    </source>
</evidence>
<evidence type="ECO:0000313" key="8">
    <source>
        <dbReference type="Proteomes" id="UP000198612"/>
    </source>
</evidence>
<dbReference type="GeneID" id="57012285"/>
<gene>
    <name evidence="6" type="ORF">BY453_1092</name>
    <name evidence="7" type="ORF">C7954_10853</name>
    <name evidence="2" type="ORF">C8C78_11234</name>
    <name evidence="3" type="ORF">SAMN04488597_101228</name>
    <name evidence="4" type="ORF">SAMN04488598_10198</name>
    <name evidence="5" type="ORF">SAMN04515652_101193</name>
</gene>
<reference evidence="6 12" key="2">
    <citation type="submission" date="2019-03" db="EMBL/GenBank/DDBJ databases">
        <title>Deep subsurface shale carbon reservoir microbial communities from Ohio and West Virginia, USA.</title>
        <authorList>
            <person name="Wrighton K."/>
        </authorList>
    </citation>
    <scope>NUCLEOTIDE SEQUENCE [LARGE SCALE GENOMIC DNA]</scope>
    <source>
        <strain evidence="6 12">UTICA-S4D12</strain>
    </source>
</reference>
<dbReference type="Proteomes" id="UP000295758">
    <property type="component" value="Unassembled WGS sequence"/>
</dbReference>
<keyword evidence="1" id="KW-0472">Membrane</keyword>
<dbReference type="AlphaFoldDB" id="A0A1G6I0F4"/>
<evidence type="ECO:0000256" key="1">
    <source>
        <dbReference type="SAM" id="Phobius"/>
    </source>
</evidence>
<dbReference type="Proteomes" id="UP000324896">
    <property type="component" value="Unassembled WGS sequence"/>
</dbReference>
<dbReference type="Proteomes" id="UP000247389">
    <property type="component" value="Unassembled WGS sequence"/>
</dbReference>
<dbReference type="EMBL" id="SOAA01000009">
    <property type="protein sequence ID" value="TDS31697.1"/>
    <property type="molecule type" value="Genomic_DNA"/>
</dbReference>
<evidence type="ECO:0000313" key="7">
    <source>
        <dbReference type="EMBL" id="TDX45360.1"/>
    </source>
</evidence>
<dbReference type="Proteomes" id="UP000199519">
    <property type="component" value="Unassembled WGS sequence"/>
</dbReference>
<name>A0A1G6I0F4_9FIRM</name>
<proteinExistence type="predicted"/>
<keyword evidence="9" id="KW-1185">Reference proteome</keyword>
<dbReference type="Proteomes" id="UP000198612">
    <property type="component" value="Unassembled WGS sequence"/>
</dbReference>
<dbReference type="EMBL" id="FOHG01000001">
    <property type="protein sequence ID" value="SES61989.1"/>
    <property type="molecule type" value="Genomic_DNA"/>
</dbReference>
<feature type="transmembrane region" description="Helical" evidence="1">
    <location>
        <begin position="21"/>
        <end position="54"/>
    </location>
</feature>
<evidence type="ECO:0000313" key="4">
    <source>
        <dbReference type="EMBL" id="SDE68362.1"/>
    </source>
</evidence>
<dbReference type="EMBL" id="QICM01000012">
    <property type="protein sequence ID" value="PXV65984.1"/>
    <property type="molecule type" value="Genomic_DNA"/>
</dbReference>
<dbReference type="RefSeq" id="WP_073155768.1">
    <property type="nucleotide sequence ID" value="NZ_FMYT01000001.1"/>
</dbReference>
<protein>
    <submittedName>
        <fullName evidence="2">Putative membrane protein</fullName>
    </submittedName>
    <submittedName>
        <fullName evidence="3">Uncharacterized membrane protein</fullName>
    </submittedName>
</protein>
<dbReference type="EMBL" id="SOEF01000008">
    <property type="protein sequence ID" value="TDX45360.1"/>
    <property type="molecule type" value="Genomic_DNA"/>
</dbReference>
<keyword evidence="1" id="KW-1133">Transmembrane helix</keyword>
<reference evidence="8 9" key="1">
    <citation type="submission" date="2016-10" db="EMBL/GenBank/DDBJ databases">
        <authorList>
            <person name="Varghese N."/>
            <person name="Submissions S."/>
        </authorList>
    </citation>
    <scope>NUCLEOTIDE SEQUENCE [LARGE SCALE GENOMIC DNA]</scope>
    <source>
        <strain evidence="3 13">WG10</strain>
        <strain evidence="4 9">WG2</strain>
        <strain evidence="5 8">WG5</strain>
    </source>
</reference>
<dbReference type="EMBL" id="FNBJ01000001">
    <property type="protein sequence ID" value="SDE68362.1"/>
    <property type="molecule type" value="Genomic_DNA"/>
</dbReference>
<evidence type="ECO:0000313" key="3">
    <source>
        <dbReference type="EMBL" id="SDC00012.1"/>
    </source>
</evidence>
<organism evidence="3 13">
    <name type="scientific">Halanaerobium congolense</name>
    <dbReference type="NCBI Taxonomy" id="54121"/>
    <lineage>
        <taxon>Bacteria</taxon>
        <taxon>Bacillati</taxon>
        <taxon>Bacillota</taxon>
        <taxon>Clostridia</taxon>
        <taxon>Halanaerobiales</taxon>
        <taxon>Halanaerobiaceae</taxon>
        <taxon>Halanaerobium</taxon>
    </lineage>
</organism>
<evidence type="ECO:0000313" key="12">
    <source>
        <dbReference type="Proteomes" id="UP000295758"/>
    </source>
</evidence>
<dbReference type="STRING" id="54121.SAMN04515653_10790"/>
<evidence type="ECO:0000313" key="5">
    <source>
        <dbReference type="EMBL" id="SES61989.1"/>
    </source>
</evidence>
<keyword evidence="1" id="KW-0812">Transmembrane</keyword>
<evidence type="ECO:0000313" key="10">
    <source>
        <dbReference type="Proteomes" id="UP000247389"/>
    </source>
</evidence>
<reference evidence="7 11" key="3">
    <citation type="submission" date="2019-03" db="EMBL/GenBank/DDBJ databases">
        <title>Subsurface microbial communities from deep shales in Ohio and West Virginia, USA.</title>
        <authorList>
            <person name="Wrighton K."/>
        </authorList>
    </citation>
    <scope>NUCLEOTIDE SEQUENCE [LARGE SCALE GENOMIC DNA]</scope>
    <source>
        <strain evidence="7 11">DSMZ 11287</strain>
        <strain evidence="2 10">MSL28</strain>
    </source>
</reference>
<dbReference type="EMBL" id="FMYT01000001">
    <property type="protein sequence ID" value="SDC00012.1"/>
    <property type="molecule type" value="Genomic_DNA"/>
</dbReference>
<accession>A0A1G6I0F4</accession>
<evidence type="ECO:0000313" key="11">
    <source>
        <dbReference type="Proteomes" id="UP000295472"/>
    </source>
</evidence>
<dbReference type="InterPro" id="IPR018730">
    <property type="entry name" value="DUF2273"/>
</dbReference>
<dbReference type="Pfam" id="PF10031">
    <property type="entry name" value="DUF2273"/>
    <property type="match status" value="1"/>
</dbReference>
<evidence type="ECO:0000313" key="13">
    <source>
        <dbReference type="Proteomes" id="UP000324896"/>
    </source>
</evidence>
<evidence type="ECO:0000313" key="6">
    <source>
        <dbReference type="EMBL" id="TDS31697.1"/>
    </source>
</evidence>
<dbReference type="Proteomes" id="UP000295472">
    <property type="component" value="Unassembled WGS sequence"/>
</dbReference>
<sequence>MDKKELKEELSQFIYQNRRKIIGALVGLIIGILILTIGFFKTLLLCLTTLLGYYFGMRWRFEEDLKDFILRIIPERFK</sequence>